<dbReference type="AlphaFoldDB" id="A0A8X6JEF1"/>
<accession>A0A8X6JEF1</accession>
<dbReference type="EMBL" id="BMAW01094105">
    <property type="protein sequence ID" value="GFS63761.1"/>
    <property type="molecule type" value="Genomic_DNA"/>
</dbReference>
<protein>
    <submittedName>
        <fullName evidence="1">Uncharacterized protein</fullName>
    </submittedName>
</protein>
<dbReference type="Proteomes" id="UP000887013">
    <property type="component" value="Unassembled WGS sequence"/>
</dbReference>
<proteinExistence type="predicted"/>
<evidence type="ECO:0000313" key="2">
    <source>
        <dbReference type="Proteomes" id="UP000887013"/>
    </source>
</evidence>
<evidence type="ECO:0000313" key="1">
    <source>
        <dbReference type="EMBL" id="GFS63761.1"/>
    </source>
</evidence>
<reference evidence="1" key="1">
    <citation type="submission" date="2020-08" db="EMBL/GenBank/DDBJ databases">
        <title>Multicomponent nature underlies the extraordinary mechanical properties of spider dragline silk.</title>
        <authorList>
            <person name="Kono N."/>
            <person name="Nakamura H."/>
            <person name="Mori M."/>
            <person name="Yoshida Y."/>
            <person name="Ohtoshi R."/>
            <person name="Malay A.D."/>
            <person name="Moran D.A.P."/>
            <person name="Tomita M."/>
            <person name="Numata K."/>
            <person name="Arakawa K."/>
        </authorList>
    </citation>
    <scope>NUCLEOTIDE SEQUENCE</scope>
</reference>
<sequence length="63" mass="7012">AVALGRRKPSRPELKIRIGLANHGSHKLQKEVPNEWPPCSHFPLQAHMLDTAHRIGMAPTSKV</sequence>
<name>A0A8X6JEF1_NEPPI</name>
<comment type="caution">
    <text evidence="1">The sequence shown here is derived from an EMBL/GenBank/DDBJ whole genome shotgun (WGS) entry which is preliminary data.</text>
</comment>
<organism evidence="1 2">
    <name type="scientific">Nephila pilipes</name>
    <name type="common">Giant wood spider</name>
    <name type="synonym">Nephila maculata</name>
    <dbReference type="NCBI Taxonomy" id="299642"/>
    <lineage>
        <taxon>Eukaryota</taxon>
        <taxon>Metazoa</taxon>
        <taxon>Ecdysozoa</taxon>
        <taxon>Arthropoda</taxon>
        <taxon>Chelicerata</taxon>
        <taxon>Arachnida</taxon>
        <taxon>Araneae</taxon>
        <taxon>Araneomorphae</taxon>
        <taxon>Entelegynae</taxon>
        <taxon>Araneoidea</taxon>
        <taxon>Nephilidae</taxon>
        <taxon>Nephila</taxon>
    </lineage>
</organism>
<feature type="non-terminal residue" evidence="1">
    <location>
        <position position="1"/>
    </location>
</feature>
<keyword evidence="2" id="KW-1185">Reference proteome</keyword>
<gene>
    <name evidence="1" type="ORF">NPIL_193711</name>
</gene>